<sequence>MVIREEASFRQAALPKGLDQSGFAYLWLLFLIALMGLGLSAASDVYSTVAKRDREKALMAVGRQFQEAIGRYYAFRPAGAKREFPASLEDLLLDPRSPGTVRHLRKIFVDPMTGKAEWGLVRIGDRIIGVHSLSEEPVIKKDGFEPDLRLLAGKSSYAEWLFIHEITTVDPALPAGQGGQGDQAVGNTDQRKDLND</sequence>
<keyword evidence="4" id="KW-1185">Reference proteome</keyword>
<dbReference type="EMBL" id="JAVDWU010000013">
    <property type="protein sequence ID" value="MDR7152735.1"/>
    <property type="molecule type" value="Genomic_DNA"/>
</dbReference>
<keyword evidence="2" id="KW-0472">Membrane</keyword>
<evidence type="ECO:0000256" key="1">
    <source>
        <dbReference type="SAM" id="MobiDB-lite"/>
    </source>
</evidence>
<evidence type="ECO:0000256" key="2">
    <source>
        <dbReference type="SAM" id="Phobius"/>
    </source>
</evidence>
<gene>
    <name evidence="3" type="ORF">J2W49_004713</name>
</gene>
<proteinExistence type="predicted"/>
<feature type="region of interest" description="Disordered" evidence="1">
    <location>
        <begin position="173"/>
        <end position="196"/>
    </location>
</feature>
<evidence type="ECO:0000313" key="3">
    <source>
        <dbReference type="EMBL" id="MDR7152735.1"/>
    </source>
</evidence>
<comment type="caution">
    <text evidence="3">The sequence shown here is derived from an EMBL/GenBank/DDBJ whole genome shotgun (WGS) entry which is preliminary data.</text>
</comment>
<keyword evidence="2" id="KW-1133">Transmembrane helix</keyword>
<organism evidence="3 4">
    <name type="scientific">Hydrogenophaga palleronii</name>
    <dbReference type="NCBI Taxonomy" id="65655"/>
    <lineage>
        <taxon>Bacteria</taxon>
        <taxon>Pseudomonadati</taxon>
        <taxon>Pseudomonadota</taxon>
        <taxon>Betaproteobacteria</taxon>
        <taxon>Burkholderiales</taxon>
        <taxon>Comamonadaceae</taxon>
        <taxon>Hydrogenophaga</taxon>
    </lineage>
</organism>
<accession>A0ABU1WTX5</accession>
<keyword evidence="2" id="KW-0812">Transmembrane</keyword>
<dbReference type="RefSeq" id="WP_310321785.1">
    <property type="nucleotide sequence ID" value="NZ_JAVDWU010000013.1"/>
</dbReference>
<evidence type="ECO:0000313" key="4">
    <source>
        <dbReference type="Proteomes" id="UP001265700"/>
    </source>
</evidence>
<protein>
    <submittedName>
        <fullName evidence="3">Type II secretory pathway pseudopilin PulG</fullName>
    </submittedName>
</protein>
<reference evidence="3 4" key="1">
    <citation type="submission" date="2023-07" db="EMBL/GenBank/DDBJ databases">
        <title>Sorghum-associated microbial communities from plants grown in Nebraska, USA.</title>
        <authorList>
            <person name="Schachtman D."/>
        </authorList>
    </citation>
    <scope>NUCLEOTIDE SEQUENCE [LARGE SCALE GENOMIC DNA]</scope>
    <source>
        <strain evidence="3 4">4249</strain>
    </source>
</reference>
<feature type="transmembrane region" description="Helical" evidence="2">
    <location>
        <begin position="24"/>
        <end position="46"/>
    </location>
</feature>
<name>A0ABU1WTX5_9BURK</name>
<dbReference type="Proteomes" id="UP001265700">
    <property type="component" value="Unassembled WGS sequence"/>
</dbReference>